<dbReference type="OrthoDB" id="2631297at2759"/>
<gene>
    <name evidence="2" type="ORF">HD556DRAFT_1310267</name>
</gene>
<dbReference type="Proteomes" id="UP000719766">
    <property type="component" value="Unassembled WGS sequence"/>
</dbReference>
<protein>
    <submittedName>
        <fullName evidence="2">Uncharacterized protein</fullName>
    </submittedName>
</protein>
<feature type="region of interest" description="Disordered" evidence="1">
    <location>
        <begin position="481"/>
        <end position="509"/>
    </location>
</feature>
<reference evidence="2" key="1">
    <citation type="journal article" date="2020" name="New Phytol.">
        <title>Comparative genomics reveals dynamic genome evolution in host specialist ectomycorrhizal fungi.</title>
        <authorList>
            <person name="Lofgren L.A."/>
            <person name="Nguyen N.H."/>
            <person name="Vilgalys R."/>
            <person name="Ruytinx J."/>
            <person name="Liao H.L."/>
            <person name="Branco S."/>
            <person name="Kuo A."/>
            <person name="LaButti K."/>
            <person name="Lipzen A."/>
            <person name="Andreopoulos W."/>
            <person name="Pangilinan J."/>
            <person name="Riley R."/>
            <person name="Hundley H."/>
            <person name="Na H."/>
            <person name="Barry K."/>
            <person name="Grigoriev I.V."/>
            <person name="Stajich J.E."/>
            <person name="Kennedy P.G."/>
        </authorList>
    </citation>
    <scope>NUCLEOTIDE SEQUENCE</scope>
    <source>
        <strain evidence="2">S12</strain>
    </source>
</reference>
<dbReference type="RefSeq" id="XP_041157872.1">
    <property type="nucleotide sequence ID" value="XM_041300388.1"/>
</dbReference>
<name>A0A9P7AJT0_9AGAM</name>
<evidence type="ECO:0000313" key="3">
    <source>
        <dbReference type="Proteomes" id="UP000719766"/>
    </source>
</evidence>
<sequence length="599" mass="67377">MYPGHGQRQPSRAPNDLQNQFNPVIHHGTEPEPYSNQFNPGDSSLSLPNHGLPQHDKFFSAGMGGQQDGPVTQTIISPIPAPGSFQQHLQDAPLYPYRAAVTLQAGGTSHLGQTPIPFTGSQPSSQGQSMGPVTQHGTPLDGYTQPQNYGNQPFYSMHQRQMGHHSGTPHNNLDTPVDHSSLNSTVACLVSEVQNLKDVTQNLLFSKNELQQSNDSLKARIQVNEEAVEEILKTNSNRKKVGNRNISNSHAALKPIIHPYFFELCDIDPCLSKSKRIKLLGAVKPLGNGEPHEAVSTKIVWHPNWLGNVDDDVNALYIKEIVNLVWENEKARHKNPNTKHEIANKDYDLTIITECMKTYFRNIHKQASDQVNDDKAAKALERKDRLRQRSRRQAVTKSRHQAALIYETQSGNKGAVAMIDTDFASDILSYDSEGDLSADTLSKWERAKLAKLAFYVEGSKWRSVDYVAFLRWLSLRNMQKNEEHNEPDTDAADDTTRPPANKCRRTNAQKHRKKVFDLAPAKMNDNKPKSHKKNVPFKSMVSAVWARDHADDTFLDGTEWLTGFYKNIGQGVLIKEDEEYLGELQKWHNEEMDADEMAV</sequence>
<accession>A0A9P7AJT0</accession>
<organism evidence="2 3">
    <name type="scientific">Suillus plorans</name>
    <dbReference type="NCBI Taxonomy" id="116603"/>
    <lineage>
        <taxon>Eukaryota</taxon>
        <taxon>Fungi</taxon>
        <taxon>Dikarya</taxon>
        <taxon>Basidiomycota</taxon>
        <taxon>Agaricomycotina</taxon>
        <taxon>Agaricomycetes</taxon>
        <taxon>Agaricomycetidae</taxon>
        <taxon>Boletales</taxon>
        <taxon>Suillineae</taxon>
        <taxon>Suillaceae</taxon>
        <taxon>Suillus</taxon>
    </lineage>
</organism>
<feature type="region of interest" description="Disordered" evidence="1">
    <location>
        <begin position="1"/>
        <end position="41"/>
    </location>
</feature>
<evidence type="ECO:0000313" key="2">
    <source>
        <dbReference type="EMBL" id="KAG1790944.1"/>
    </source>
</evidence>
<evidence type="ECO:0000256" key="1">
    <source>
        <dbReference type="SAM" id="MobiDB-lite"/>
    </source>
</evidence>
<feature type="compositionally biased region" description="Low complexity" evidence="1">
    <location>
        <begin position="120"/>
        <end position="132"/>
    </location>
</feature>
<comment type="caution">
    <text evidence="2">The sequence shown here is derived from an EMBL/GenBank/DDBJ whole genome shotgun (WGS) entry which is preliminary data.</text>
</comment>
<proteinExistence type="predicted"/>
<feature type="compositionally biased region" description="Polar residues" evidence="1">
    <location>
        <begin position="8"/>
        <end position="22"/>
    </location>
</feature>
<keyword evidence="3" id="KW-1185">Reference proteome</keyword>
<dbReference type="AlphaFoldDB" id="A0A9P7AJT0"/>
<feature type="region of interest" description="Disordered" evidence="1">
    <location>
        <begin position="111"/>
        <end position="136"/>
    </location>
</feature>
<dbReference type="EMBL" id="JABBWE010000046">
    <property type="protein sequence ID" value="KAG1790944.1"/>
    <property type="molecule type" value="Genomic_DNA"/>
</dbReference>
<dbReference type="GeneID" id="64594152"/>